<feature type="compositionally biased region" description="Basic and acidic residues" evidence="2">
    <location>
        <begin position="523"/>
        <end position="548"/>
    </location>
</feature>
<dbReference type="OrthoDB" id="10637735at2759"/>
<evidence type="ECO:0000313" key="4">
    <source>
        <dbReference type="Proteomes" id="UP000660729"/>
    </source>
</evidence>
<feature type="compositionally biased region" description="Basic and acidic residues" evidence="2">
    <location>
        <begin position="70"/>
        <end position="84"/>
    </location>
</feature>
<name>A0A8H6RCJ3_9PEZI</name>
<feature type="region of interest" description="Disordered" evidence="2">
    <location>
        <begin position="207"/>
        <end position="264"/>
    </location>
</feature>
<gene>
    <name evidence="3" type="ORF">HII31_09521</name>
</gene>
<comment type="caution">
    <text evidence="3">The sequence shown here is derived from an EMBL/GenBank/DDBJ whole genome shotgun (WGS) entry which is preliminary data.</text>
</comment>
<feature type="compositionally biased region" description="Polar residues" evidence="2">
    <location>
        <begin position="327"/>
        <end position="340"/>
    </location>
</feature>
<organism evidence="3 4">
    <name type="scientific">Pseudocercospora fuligena</name>
    <dbReference type="NCBI Taxonomy" id="685502"/>
    <lineage>
        <taxon>Eukaryota</taxon>
        <taxon>Fungi</taxon>
        <taxon>Dikarya</taxon>
        <taxon>Ascomycota</taxon>
        <taxon>Pezizomycotina</taxon>
        <taxon>Dothideomycetes</taxon>
        <taxon>Dothideomycetidae</taxon>
        <taxon>Mycosphaerellales</taxon>
        <taxon>Mycosphaerellaceae</taxon>
        <taxon>Pseudocercospora</taxon>
    </lineage>
</organism>
<dbReference type="EMBL" id="JABCIY010000194">
    <property type="protein sequence ID" value="KAF7189099.1"/>
    <property type="molecule type" value="Genomic_DNA"/>
</dbReference>
<evidence type="ECO:0000256" key="1">
    <source>
        <dbReference type="SAM" id="Coils"/>
    </source>
</evidence>
<feature type="compositionally biased region" description="Polar residues" evidence="2">
    <location>
        <begin position="248"/>
        <end position="263"/>
    </location>
</feature>
<reference evidence="3" key="1">
    <citation type="submission" date="2020-04" db="EMBL/GenBank/DDBJ databases">
        <title>Draft genome resource of the tomato pathogen Pseudocercospora fuligena.</title>
        <authorList>
            <person name="Zaccaron A."/>
        </authorList>
    </citation>
    <scope>NUCLEOTIDE SEQUENCE</scope>
    <source>
        <strain evidence="3">PF001</strain>
    </source>
</reference>
<accession>A0A8H6RCJ3</accession>
<feature type="coiled-coil region" evidence="1">
    <location>
        <begin position="406"/>
        <end position="440"/>
    </location>
</feature>
<feature type="region of interest" description="Disordered" evidence="2">
    <location>
        <begin position="1"/>
        <end position="156"/>
    </location>
</feature>
<feature type="compositionally biased region" description="Polar residues" evidence="2">
    <location>
        <begin position="486"/>
        <end position="501"/>
    </location>
</feature>
<feature type="compositionally biased region" description="Polar residues" evidence="2">
    <location>
        <begin position="209"/>
        <end position="241"/>
    </location>
</feature>
<proteinExistence type="predicted"/>
<evidence type="ECO:0000256" key="2">
    <source>
        <dbReference type="SAM" id="MobiDB-lite"/>
    </source>
</evidence>
<keyword evidence="1" id="KW-0175">Coiled coil</keyword>
<protein>
    <submittedName>
        <fullName evidence="3">Uncharacterized protein</fullName>
    </submittedName>
</protein>
<dbReference type="Proteomes" id="UP000660729">
    <property type="component" value="Unassembled WGS sequence"/>
</dbReference>
<feature type="region of interest" description="Disordered" evidence="2">
    <location>
        <begin position="486"/>
        <end position="556"/>
    </location>
</feature>
<sequence>MSSQARKSSEGGNKRSLDDRRGVSDAQSPADKIDNSNCSIASSDSEELGKTPSKSAKLDTSPRQANNPIDIERSKSRATPDEALARNPNDKAAATMPVESQRPASQTEDNMTEVEQTKPSSSKCKGRQSAPKAVQTVLPDAASNQSTAGSSGVAAEHSMASLLQAYVSDVPTKPQQQHMNQMQDNIFQRQQRAEDTRQASQYLMHRRSTQPSVVQPQDASRTGPQVALNTRHNPSLMTQKQTARDQAADSTNWAPQNQTNDASWSCPDQWFGRVSALPPNAQPHQPPYANIQAKRPESGVLRDVQPSAHNNHSEARILLKRHVSHLNNQQPGIPTSSNVDSGRLRQPPSHPTAIGHRAYSQNGLGLGQIKVGNIILEPIQAVEYLLDENHRLVDVNSIYIGRSGEVNRLNDTIADLNYKLADLNSKLAQHSNLIEEKNSLRHEIIQRDAIIAQLSANLQRSQQNLQRQTPMMRQSSYWDAVNMQNRAAPGQQSGQPSSRARASTAVAQGGGSQRQWPRANGFRSDEAMSRDGEQAKPVEKGHVQDRAEGGGPSGAN</sequence>
<feature type="compositionally biased region" description="Polar residues" evidence="2">
    <location>
        <begin position="102"/>
        <end position="123"/>
    </location>
</feature>
<evidence type="ECO:0000313" key="3">
    <source>
        <dbReference type="EMBL" id="KAF7189099.1"/>
    </source>
</evidence>
<keyword evidence="4" id="KW-1185">Reference proteome</keyword>
<dbReference type="AlphaFoldDB" id="A0A8H6RCJ3"/>
<feature type="compositionally biased region" description="Basic and acidic residues" evidence="2">
    <location>
        <begin position="7"/>
        <end position="23"/>
    </location>
</feature>
<feature type="region of interest" description="Disordered" evidence="2">
    <location>
        <begin position="327"/>
        <end position="353"/>
    </location>
</feature>